<dbReference type="GO" id="GO:0016491">
    <property type="term" value="F:oxidoreductase activity"/>
    <property type="evidence" value="ECO:0007669"/>
    <property type="project" value="InterPro"/>
</dbReference>
<dbReference type="InterPro" id="IPR051796">
    <property type="entry name" value="ISF_SsuE-like"/>
</dbReference>
<evidence type="ECO:0000256" key="1">
    <source>
        <dbReference type="ARBA" id="ARBA00022630"/>
    </source>
</evidence>
<keyword evidence="2" id="KW-0288">FMN</keyword>
<dbReference type="Pfam" id="PF03358">
    <property type="entry name" value="FMN_red"/>
    <property type="match status" value="1"/>
</dbReference>
<dbReference type="EMBL" id="MJAT01000012">
    <property type="protein sequence ID" value="OEH85881.1"/>
    <property type="molecule type" value="Genomic_DNA"/>
</dbReference>
<dbReference type="AlphaFoldDB" id="A0A1E5L6X7"/>
<keyword evidence="1" id="KW-0285">Flavoprotein</keyword>
<dbReference type="SUPFAM" id="SSF52218">
    <property type="entry name" value="Flavoproteins"/>
    <property type="match status" value="1"/>
</dbReference>
<dbReference type="InterPro" id="IPR029039">
    <property type="entry name" value="Flavoprotein-like_sf"/>
</dbReference>
<dbReference type="STRING" id="1390249.BHU72_03650"/>
<organism evidence="4 5">
    <name type="scientific">Desulfuribacillus stibiiarsenatis</name>
    <dbReference type="NCBI Taxonomy" id="1390249"/>
    <lineage>
        <taxon>Bacteria</taxon>
        <taxon>Bacillati</taxon>
        <taxon>Bacillota</taxon>
        <taxon>Desulfuribacillia</taxon>
        <taxon>Desulfuribacillales</taxon>
        <taxon>Desulfuribacillaceae</taxon>
        <taxon>Desulfuribacillus</taxon>
    </lineage>
</organism>
<evidence type="ECO:0000313" key="4">
    <source>
        <dbReference type="EMBL" id="OEH85881.1"/>
    </source>
</evidence>
<protein>
    <submittedName>
        <fullName evidence="4">FMN reductase</fullName>
    </submittedName>
</protein>
<comment type="caution">
    <text evidence="4">The sequence shown here is derived from an EMBL/GenBank/DDBJ whole genome shotgun (WGS) entry which is preliminary data.</text>
</comment>
<dbReference type="Gene3D" id="3.40.50.360">
    <property type="match status" value="1"/>
</dbReference>
<name>A0A1E5L6X7_9FIRM</name>
<dbReference type="RefSeq" id="WP_069701964.1">
    <property type="nucleotide sequence ID" value="NZ_MJAT01000012.1"/>
</dbReference>
<dbReference type="OrthoDB" id="9790975at2"/>
<keyword evidence="5" id="KW-1185">Reference proteome</keyword>
<feature type="domain" description="NADPH-dependent FMN reductase-like" evidence="3">
    <location>
        <begin position="3"/>
        <end position="156"/>
    </location>
</feature>
<proteinExistence type="predicted"/>
<sequence length="189" mass="20871">MKKVILLSGSPNKVGNTVQIMQECEKVIKNQGLETEIISLAGKSIHSCVGCRKCKEIKRCTIDDGLNEILEKVKEAEGFIIGAPVHFGTARGDLMNTIQRIGMVSYGTDRFLSWKVGGPIAVGRRGGLSTAYNEMLMFYFINEMIVPGSTYWNIVFGKEPGEALKDTEGLNTVKRFSENVAKLITKIHN</sequence>
<dbReference type="PANTHER" id="PTHR43278">
    <property type="entry name" value="NAD(P)H-DEPENDENT FMN-CONTAINING OXIDOREDUCTASE YWQN-RELATED"/>
    <property type="match status" value="1"/>
</dbReference>
<accession>A0A1E5L6X7</accession>
<evidence type="ECO:0000259" key="3">
    <source>
        <dbReference type="Pfam" id="PF03358"/>
    </source>
</evidence>
<gene>
    <name evidence="4" type="ORF">BHU72_03650</name>
</gene>
<evidence type="ECO:0000313" key="5">
    <source>
        <dbReference type="Proteomes" id="UP000095255"/>
    </source>
</evidence>
<dbReference type="PANTHER" id="PTHR43278:SF4">
    <property type="entry name" value="NAD(P)H-DEPENDENT FMN-CONTAINING OXIDOREDUCTASE YWQN-RELATED"/>
    <property type="match status" value="1"/>
</dbReference>
<reference evidence="4 5" key="1">
    <citation type="submission" date="2016-09" db="EMBL/GenBank/DDBJ databases">
        <title>Desulfuribacillus arsenicus sp. nov., an obligately anaerobic, dissimilatory arsenic- and antimonate-reducing bacterium isolated from anoxic sediments.</title>
        <authorList>
            <person name="Abin C.A."/>
            <person name="Hollibaugh J.T."/>
        </authorList>
    </citation>
    <scope>NUCLEOTIDE SEQUENCE [LARGE SCALE GENOMIC DNA]</scope>
    <source>
        <strain evidence="4 5">MLFW-2</strain>
    </source>
</reference>
<evidence type="ECO:0000256" key="2">
    <source>
        <dbReference type="ARBA" id="ARBA00022643"/>
    </source>
</evidence>
<dbReference type="InterPro" id="IPR005025">
    <property type="entry name" value="FMN_Rdtase-like_dom"/>
</dbReference>
<dbReference type="Proteomes" id="UP000095255">
    <property type="component" value="Unassembled WGS sequence"/>
</dbReference>